<evidence type="ECO:0000259" key="7">
    <source>
        <dbReference type="PROSITE" id="PS50850"/>
    </source>
</evidence>
<feature type="transmembrane region" description="Helical" evidence="6">
    <location>
        <begin position="258"/>
        <end position="275"/>
    </location>
</feature>
<feature type="transmembrane region" description="Helical" evidence="6">
    <location>
        <begin position="47"/>
        <end position="69"/>
    </location>
</feature>
<dbReference type="InterPro" id="IPR020846">
    <property type="entry name" value="MFS_dom"/>
</dbReference>
<dbReference type="GO" id="GO:0005886">
    <property type="term" value="C:plasma membrane"/>
    <property type="evidence" value="ECO:0007669"/>
    <property type="project" value="UniProtKB-SubCell"/>
</dbReference>
<sequence>MLVNEVLAQPFAKRFFVARFITNFGNGMSPIALAFGILALPNGSANILGLVLGVTTAMFVIMAPFGGVIADKYGRARMVGLTDMLAGAILFIQVGFFATGQVPLAVLLIVNGCYGLLWGIFLPAFTGIMPTIVPKEGLQKANAINALMTNSGLILGAASAGFLIDAYGTAITLGIDAMTFIVSGIMVFSLRHLTPRIKDSKNTMIDDLVHGWKVFISFKWIVIVVVSFSFIVMCWAAAENVLGPLIALEHFNGAKSWSIVITAESIGLFVGAIIAMKIKLKYPIRFLQISTITVTFYTLSLAKPQSLYVIAFCAFLWGITLDLWSTLWYTALHRKVPQEALSRVSSFDALGSLIFKPVGLAIAAPLSVLMGVEALLYLLAAITVLAIVLPLFSKDVWNMSFEDLPKDQVSLR</sequence>
<evidence type="ECO:0000256" key="2">
    <source>
        <dbReference type="ARBA" id="ARBA00022475"/>
    </source>
</evidence>
<dbReference type="AlphaFoldDB" id="A0A6J6FXC3"/>
<evidence type="ECO:0000256" key="1">
    <source>
        <dbReference type="ARBA" id="ARBA00004651"/>
    </source>
</evidence>
<dbReference type="GO" id="GO:0022857">
    <property type="term" value="F:transmembrane transporter activity"/>
    <property type="evidence" value="ECO:0007669"/>
    <property type="project" value="InterPro"/>
</dbReference>
<dbReference type="Gene3D" id="1.20.1250.20">
    <property type="entry name" value="MFS general substrate transporter like domains"/>
    <property type="match status" value="1"/>
</dbReference>
<keyword evidence="3 6" id="KW-0812">Transmembrane</keyword>
<feature type="transmembrane region" description="Helical" evidence="6">
    <location>
        <begin position="308"/>
        <end position="329"/>
    </location>
</feature>
<protein>
    <submittedName>
        <fullName evidence="8">Unannotated protein</fullName>
    </submittedName>
</protein>
<reference evidence="8" key="1">
    <citation type="submission" date="2020-05" db="EMBL/GenBank/DDBJ databases">
        <authorList>
            <person name="Chiriac C."/>
            <person name="Salcher M."/>
            <person name="Ghai R."/>
            <person name="Kavagutti S V."/>
        </authorList>
    </citation>
    <scope>NUCLEOTIDE SEQUENCE</scope>
</reference>
<feature type="transmembrane region" description="Helical" evidence="6">
    <location>
        <begin position="81"/>
        <end position="98"/>
    </location>
</feature>
<dbReference type="CDD" id="cd06173">
    <property type="entry name" value="MFS_MefA_like"/>
    <property type="match status" value="1"/>
</dbReference>
<evidence type="ECO:0000313" key="8">
    <source>
        <dbReference type="EMBL" id="CAB4593010.1"/>
    </source>
</evidence>
<comment type="subcellular location">
    <subcellularLocation>
        <location evidence="1">Cell membrane</location>
        <topology evidence="1">Multi-pass membrane protein</topology>
    </subcellularLocation>
</comment>
<feature type="transmembrane region" description="Helical" evidence="6">
    <location>
        <begin position="214"/>
        <end position="238"/>
    </location>
</feature>
<feature type="transmembrane region" description="Helical" evidence="6">
    <location>
        <begin position="104"/>
        <end position="125"/>
    </location>
</feature>
<keyword evidence="4 6" id="KW-1133">Transmembrane helix</keyword>
<feature type="domain" description="Major facilitator superfamily (MFS) profile" evidence="7">
    <location>
        <begin position="1"/>
        <end position="398"/>
    </location>
</feature>
<feature type="transmembrane region" description="Helical" evidence="6">
    <location>
        <begin position="146"/>
        <end position="164"/>
    </location>
</feature>
<feature type="transmembrane region" description="Helical" evidence="6">
    <location>
        <begin position="374"/>
        <end position="392"/>
    </location>
</feature>
<feature type="transmembrane region" description="Helical" evidence="6">
    <location>
        <begin position="349"/>
        <end position="368"/>
    </location>
</feature>
<evidence type="ECO:0000256" key="3">
    <source>
        <dbReference type="ARBA" id="ARBA00022692"/>
    </source>
</evidence>
<dbReference type="PANTHER" id="PTHR23513">
    <property type="entry name" value="INTEGRAL MEMBRANE EFFLUX PROTEIN-RELATED"/>
    <property type="match status" value="1"/>
</dbReference>
<evidence type="ECO:0000256" key="5">
    <source>
        <dbReference type="ARBA" id="ARBA00023136"/>
    </source>
</evidence>
<name>A0A6J6FXC3_9ZZZZ</name>
<feature type="transmembrane region" description="Helical" evidence="6">
    <location>
        <begin position="282"/>
        <end position="302"/>
    </location>
</feature>
<dbReference type="EMBL" id="CAEZUC010000108">
    <property type="protein sequence ID" value="CAB4593010.1"/>
    <property type="molecule type" value="Genomic_DNA"/>
</dbReference>
<dbReference type="PROSITE" id="PS50850">
    <property type="entry name" value="MFS"/>
    <property type="match status" value="1"/>
</dbReference>
<organism evidence="8">
    <name type="scientific">freshwater metagenome</name>
    <dbReference type="NCBI Taxonomy" id="449393"/>
    <lineage>
        <taxon>unclassified sequences</taxon>
        <taxon>metagenomes</taxon>
        <taxon>ecological metagenomes</taxon>
    </lineage>
</organism>
<dbReference type="SUPFAM" id="SSF103473">
    <property type="entry name" value="MFS general substrate transporter"/>
    <property type="match status" value="1"/>
</dbReference>
<keyword evidence="5 6" id="KW-0472">Membrane</keyword>
<gene>
    <name evidence="8" type="ORF">UFOPK1776_00721</name>
</gene>
<accession>A0A6J6FXC3</accession>
<keyword evidence="2" id="KW-1003">Cell membrane</keyword>
<feature type="transmembrane region" description="Helical" evidence="6">
    <location>
        <begin position="20"/>
        <end position="41"/>
    </location>
</feature>
<dbReference type="InterPro" id="IPR036259">
    <property type="entry name" value="MFS_trans_sf"/>
</dbReference>
<feature type="transmembrane region" description="Helical" evidence="6">
    <location>
        <begin position="170"/>
        <end position="193"/>
    </location>
</feature>
<proteinExistence type="predicted"/>
<evidence type="ECO:0000256" key="6">
    <source>
        <dbReference type="SAM" id="Phobius"/>
    </source>
</evidence>
<dbReference type="Pfam" id="PF07690">
    <property type="entry name" value="MFS_1"/>
    <property type="match status" value="1"/>
</dbReference>
<evidence type="ECO:0000256" key="4">
    <source>
        <dbReference type="ARBA" id="ARBA00022989"/>
    </source>
</evidence>
<dbReference type="PANTHER" id="PTHR23513:SF11">
    <property type="entry name" value="STAPHYLOFERRIN A TRANSPORTER"/>
    <property type="match status" value="1"/>
</dbReference>
<dbReference type="InterPro" id="IPR011701">
    <property type="entry name" value="MFS"/>
</dbReference>